<gene>
    <name evidence="5 6" type="primary">rpmB</name>
    <name evidence="6" type="ORF">GCM10011505_10850</name>
</gene>
<dbReference type="Proteomes" id="UP000603352">
    <property type="component" value="Unassembled WGS sequence"/>
</dbReference>
<proteinExistence type="inferred from homology"/>
<organism evidence="6 7">
    <name type="scientific">Tistrella bauzanensis</name>
    <dbReference type="NCBI Taxonomy" id="657419"/>
    <lineage>
        <taxon>Bacteria</taxon>
        <taxon>Pseudomonadati</taxon>
        <taxon>Pseudomonadota</taxon>
        <taxon>Alphaproteobacteria</taxon>
        <taxon>Geminicoccales</taxon>
        <taxon>Geminicoccaceae</taxon>
        <taxon>Tistrella</taxon>
    </lineage>
</organism>
<evidence type="ECO:0000256" key="5">
    <source>
        <dbReference type="HAMAP-Rule" id="MF_00373"/>
    </source>
</evidence>
<keyword evidence="2 5" id="KW-0689">Ribosomal protein</keyword>
<dbReference type="GO" id="GO:0005840">
    <property type="term" value="C:ribosome"/>
    <property type="evidence" value="ECO:0007669"/>
    <property type="project" value="UniProtKB-KW"/>
</dbReference>
<dbReference type="EMBL" id="BMDZ01000008">
    <property type="protein sequence ID" value="GGB31285.1"/>
    <property type="molecule type" value="Genomic_DNA"/>
</dbReference>
<dbReference type="RefSeq" id="WP_188575707.1">
    <property type="nucleotide sequence ID" value="NZ_BMDZ01000008.1"/>
</dbReference>
<name>A0ABQ1IA17_9PROT</name>
<evidence type="ECO:0000256" key="2">
    <source>
        <dbReference type="ARBA" id="ARBA00022980"/>
    </source>
</evidence>
<dbReference type="InterPro" id="IPR034704">
    <property type="entry name" value="Ribosomal_bL28/bL31-like_sf"/>
</dbReference>
<reference evidence="7" key="1">
    <citation type="journal article" date="2019" name="Int. J. Syst. Evol. Microbiol.">
        <title>The Global Catalogue of Microorganisms (GCM) 10K type strain sequencing project: providing services to taxonomists for standard genome sequencing and annotation.</title>
        <authorList>
            <consortium name="The Broad Institute Genomics Platform"/>
            <consortium name="The Broad Institute Genome Sequencing Center for Infectious Disease"/>
            <person name="Wu L."/>
            <person name="Ma J."/>
        </authorList>
    </citation>
    <scope>NUCLEOTIDE SEQUENCE [LARGE SCALE GENOMIC DNA]</scope>
    <source>
        <strain evidence="7">CGMCC 1.10188</strain>
    </source>
</reference>
<comment type="similarity">
    <text evidence="1 5">Belongs to the bacterial ribosomal protein bL28 family.</text>
</comment>
<keyword evidence="7" id="KW-1185">Reference proteome</keyword>
<dbReference type="NCBIfam" id="TIGR00009">
    <property type="entry name" value="L28"/>
    <property type="match status" value="1"/>
</dbReference>
<evidence type="ECO:0000313" key="6">
    <source>
        <dbReference type="EMBL" id="GGB31285.1"/>
    </source>
</evidence>
<evidence type="ECO:0000313" key="7">
    <source>
        <dbReference type="Proteomes" id="UP000603352"/>
    </source>
</evidence>
<dbReference type="PANTHER" id="PTHR13528:SF2">
    <property type="entry name" value="LARGE RIBOSOMAL SUBUNIT PROTEIN BL28M"/>
    <property type="match status" value="1"/>
</dbReference>
<protein>
    <recommendedName>
        <fullName evidence="4 5">Large ribosomal subunit protein bL28</fullName>
    </recommendedName>
</protein>
<dbReference type="InterPro" id="IPR037147">
    <property type="entry name" value="Ribosomal_bL28_sf"/>
</dbReference>
<dbReference type="Gene3D" id="2.30.170.40">
    <property type="entry name" value="Ribosomal protein L28/L24"/>
    <property type="match status" value="1"/>
</dbReference>
<keyword evidence="3 5" id="KW-0687">Ribonucleoprotein</keyword>
<evidence type="ECO:0000256" key="4">
    <source>
        <dbReference type="ARBA" id="ARBA00035174"/>
    </source>
</evidence>
<evidence type="ECO:0000256" key="1">
    <source>
        <dbReference type="ARBA" id="ARBA00008760"/>
    </source>
</evidence>
<dbReference type="InterPro" id="IPR001383">
    <property type="entry name" value="Ribosomal_bL28_bact-type"/>
</dbReference>
<dbReference type="InterPro" id="IPR026569">
    <property type="entry name" value="Ribosomal_bL28"/>
</dbReference>
<sequence length="103" mass="11436">MARRCELTGKRYMAGNNVSHAHNKSRRRFNPNVQDTSVYSDVLGRSVRLKVAVSTLRSIERRGGLDTFLADAAEVDLSLPARRLKKLIGDKRAVQAAERAAAE</sequence>
<comment type="caution">
    <text evidence="6">The sequence shown here is derived from an EMBL/GenBank/DDBJ whole genome shotgun (WGS) entry which is preliminary data.</text>
</comment>
<dbReference type="Pfam" id="PF00830">
    <property type="entry name" value="Ribosomal_L28"/>
    <property type="match status" value="1"/>
</dbReference>
<dbReference type="PANTHER" id="PTHR13528">
    <property type="entry name" value="39S RIBOSOMAL PROTEIN L28, MITOCHONDRIAL"/>
    <property type="match status" value="1"/>
</dbReference>
<evidence type="ECO:0000256" key="3">
    <source>
        <dbReference type="ARBA" id="ARBA00023274"/>
    </source>
</evidence>
<dbReference type="SUPFAM" id="SSF143800">
    <property type="entry name" value="L28p-like"/>
    <property type="match status" value="1"/>
</dbReference>
<accession>A0ABQ1IA17</accession>
<dbReference type="HAMAP" id="MF_00373">
    <property type="entry name" value="Ribosomal_bL28"/>
    <property type="match status" value="1"/>
</dbReference>